<keyword evidence="2" id="KW-1185">Reference proteome</keyword>
<gene>
    <name evidence="1" type="ORF">GCM10023211_11490</name>
</gene>
<evidence type="ECO:0000313" key="2">
    <source>
        <dbReference type="Proteomes" id="UP001500171"/>
    </source>
</evidence>
<dbReference type="InterPro" id="IPR032675">
    <property type="entry name" value="LRR_dom_sf"/>
</dbReference>
<proteinExistence type="predicted"/>
<organism evidence="1 2">
    <name type="scientific">Orbus sasakiae</name>
    <dbReference type="NCBI Taxonomy" id="1078475"/>
    <lineage>
        <taxon>Bacteria</taxon>
        <taxon>Pseudomonadati</taxon>
        <taxon>Pseudomonadota</taxon>
        <taxon>Gammaproteobacteria</taxon>
        <taxon>Orbales</taxon>
        <taxon>Orbaceae</taxon>
        <taxon>Orbus</taxon>
    </lineage>
</organism>
<dbReference type="EMBL" id="BAABHY010000001">
    <property type="protein sequence ID" value="GAA5108801.1"/>
    <property type="molecule type" value="Genomic_DNA"/>
</dbReference>
<dbReference type="RefSeq" id="WP_345489758.1">
    <property type="nucleotide sequence ID" value="NZ_BAABHY010000001.1"/>
</dbReference>
<evidence type="ECO:0000313" key="1">
    <source>
        <dbReference type="EMBL" id="GAA5108801.1"/>
    </source>
</evidence>
<dbReference type="Gene3D" id="3.80.10.10">
    <property type="entry name" value="Ribonuclease Inhibitor"/>
    <property type="match status" value="1"/>
</dbReference>
<accession>A0ABP9N924</accession>
<sequence>MNNPTVYFLQLLAKYPDYRILRYNTFNIGYKDSDSIRYNTICNDFPTPDTKAFRFCDMGEVEYVIFCAFLNSLFAQTIETLSIGWTSNFHDCKKPTATEEWCFDITRAVERLGQTKLPNLKSLALGEYYLLCNAHEVYGRLGDVTQVLQQNSHIEVLELSGVFELQHPISFKQLKNFTLCFEDPIIQMSFGGISNQTWQNIMNSDMPSLIEADISLVFENAPDFTFNERFLNKETFPKLERLYFSSSLTDDEWKKIEQSKLAQTTELFIEKIR</sequence>
<name>A0ABP9N924_9GAMM</name>
<reference evidence="2" key="1">
    <citation type="journal article" date="2019" name="Int. J. Syst. Evol. Microbiol.">
        <title>The Global Catalogue of Microorganisms (GCM) 10K type strain sequencing project: providing services to taxonomists for standard genome sequencing and annotation.</title>
        <authorList>
            <consortium name="The Broad Institute Genomics Platform"/>
            <consortium name="The Broad Institute Genome Sequencing Center for Infectious Disease"/>
            <person name="Wu L."/>
            <person name="Ma J."/>
        </authorList>
    </citation>
    <scope>NUCLEOTIDE SEQUENCE [LARGE SCALE GENOMIC DNA]</scope>
    <source>
        <strain evidence="2">JCM 18050</strain>
    </source>
</reference>
<comment type="caution">
    <text evidence="1">The sequence shown here is derived from an EMBL/GenBank/DDBJ whole genome shotgun (WGS) entry which is preliminary data.</text>
</comment>
<dbReference type="Proteomes" id="UP001500171">
    <property type="component" value="Unassembled WGS sequence"/>
</dbReference>
<protein>
    <submittedName>
        <fullName evidence="1">Uncharacterized protein</fullName>
    </submittedName>
</protein>